<dbReference type="SUPFAM" id="SSF53850">
    <property type="entry name" value="Periplasmic binding protein-like II"/>
    <property type="match status" value="1"/>
</dbReference>
<feature type="compositionally biased region" description="Basic residues" evidence="1">
    <location>
        <begin position="21"/>
        <end position="62"/>
    </location>
</feature>
<sequence>MPATTRRPGRTGTARPCWATPRRRTTPARRARRRRDRHRRRPTRARPRHRPSRRLQWRRRPAHPGPTRGSRPTCSWWRCSSGRPPPSPGRRWRNSARASAGRPDNYRKQPGIRFREFFGHCRVPAFTCEDGQFIWRKRWRDIAGPTFALRPFSRIEDQESIDSGSPCRHCGVLPVAHPCGKGSTSVKRQNLARVGAALGAAVLALGLAVGPAAADPDPATDYRQLAGAGSDTTQDVLNGLGLAVGGGDVIASWDARGTATITTKAAAQNANCQGMVRPNGSGQGRTALRASEGDGLWQGKNITGCIDFARSSSAPSSPSTTGNYTYIPFGVDAMSYAVHSAAVGDLGFPTNLTRRQLEGIYKCVITRVNGIDVNPLLPQSGSGSRQFWLAQVDILEEEIPSYPCIDQRNNTIQEHDGRVLQWSLTNNSADIVPFSVGQYIAQGNAGETHGGVLIDVENRRGSAVLGRVNGVAPTTGPAADPVLNTVFPIVRDVYNVVPTHDIEGASPDAAIVSTFAGPNSAVCQARPVVEAFGFGFRTTSVPGDPLKLACGATTLRANS</sequence>
<comment type="caution">
    <text evidence="2">The sequence shown here is derived from an EMBL/GenBank/DDBJ whole genome shotgun (WGS) entry which is preliminary data.</text>
</comment>
<feature type="region of interest" description="Disordered" evidence="1">
    <location>
        <begin position="1"/>
        <end position="107"/>
    </location>
</feature>
<proteinExistence type="predicted"/>
<dbReference type="OrthoDB" id="3636760at2"/>
<keyword evidence="3" id="KW-1185">Reference proteome</keyword>
<dbReference type="EMBL" id="SMKL01000044">
    <property type="protein sequence ID" value="TDC49235.1"/>
    <property type="molecule type" value="Genomic_DNA"/>
</dbReference>
<reference evidence="2 3" key="1">
    <citation type="submission" date="2019-02" db="EMBL/GenBank/DDBJ databases">
        <title>Draft genome sequences of novel Actinobacteria.</title>
        <authorList>
            <person name="Sahin N."/>
            <person name="Ay H."/>
            <person name="Saygin H."/>
        </authorList>
    </citation>
    <scope>NUCLEOTIDE SEQUENCE [LARGE SCALE GENOMIC DNA]</scope>
    <source>
        <strain evidence="2 3">KC603</strain>
    </source>
</reference>
<evidence type="ECO:0000256" key="1">
    <source>
        <dbReference type="SAM" id="MobiDB-lite"/>
    </source>
</evidence>
<accession>A0A4V2XWG3</accession>
<evidence type="ECO:0008006" key="4">
    <source>
        <dbReference type="Google" id="ProtNLM"/>
    </source>
</evidence>
<dbReference type="Proteomes" id="UP000295621">
    <property type="component" value="Unassembled WGS sequence"/>
</dbReference>
<evidence type="ECO:0000313" key="3">
    <source>
        <dbReference type="Proteomes" id="UP000295621"/>
    </source>
</evidence>
<gene>
    <name evidence="2" type="ORF">E1212_18710</name>
</gene>
<dbReference type="AlphaFoldDB" id="A0A4V2XWG3"/>
<organism evidence="2 3">
    <name type="scientific">Jiangella ureilytica</name>
    <dbReference type="NCBI Taxonomy" id="2530374"/>
    <lineage>
        <taxon>Bacteria</taxon>
        <taxon>Bacillati</taxon>
        <taxon>Actinomycetota</taxon>
        <taxon>Actinomycetes</taxon>
        <taxon>Jiangellales</taxon>
        <taxon>Jiangellaceae</taxon>
        <taxon>Jiangella</taxon>
    </lineage>
</organism>
<dbReference type="Gene3D" id="3.40.190.10">
    <property type="entry name" value="Periplasmic binding protein-like II"/>
    <property type="match status" value="1"/>
</dbReference>
<name>A0A4V2XWG3_9ACTN</name>
<protein>
    <recommendedName>
        <fullName evidence="4">PBP domain-containing protein</fullName>
    </recommendedName>
</protein>
<evidence type="ECO:0000313" key="2">
    <source>
        <dbReference type="EMBL" id="TDC49235.1"/>
    </source>
</evidence>
<feature type="compositionally biased region" description="Low complexity" evidence="1">
    <location>
        <begin position="1"/>
        <end position="20"/>
    </location>
</feature>